<evidence type="ECO:0000259" key="2">
    <source>
        <dbReference type="PROSITE" id="PS51299"/>
    </source>
</evidence>
<feature type="region of interest" description="Disordered" evidence="1">
    <location>
        <begin position="338"/>
        <end position="368"/>
    </location>
</feature>
<feature type="compositionally biased region" description="Polar residues" evidence="1">
    <location>
        <begin position="282"/>
        <end position="296"/>
    </location>
</feature>
<dbReference type="GO" id="GO:0033309">
    <property type="term" value="C:SBF transcription complex"/>
    <property type="evidence" value="ECO:0007669"/>
    <property type="project" value="TreeGrafter"/>
</dbReference>
<dbReference type="PROSITE" id="PS51299">
    <property type="entry name" value="HTH_APSES"/>
    <property type="match status" value="1"/>
</dbReference>
<keyword evidence="4" id="KW-1185">Reference proteome</keyword>
<dbReference type="Proteomes" id="UP000800200">
    <property type="component" value="Unassembled WGS sequence"/>
</dbReference>
<dbReference type="GO" id="GO:0030907">
    <property type="term" value="C:MBF transcription complex"/>
    <property type="evidence" value="ECO:0007669"/>
    <property type="project" value="TreeGrafter"/>
</dbReference>
<proteinExistence type="predicted"/>
<dbReference type="PANTHER" id="PTHR43828:SF5">
    <property type="entry name" value="TRANSCRIPTIONAL REPRESSOR XBP1"/>
    <property type="match status" value="1"/>
</dbReference>
<accession>A0A6A6DFL0</accession>
<sequence length="399" mass="44759">MVRPVSPCTSAPKRQKIPKDAAIFTEGSKVIGNINFPPYEAGDDKQLASQHRKFQIHPMGEISKYVRHIPYNSEKKDFMAKTGREAFEVFQYTFKVPGDEREYTVLWDYNIGLVRITPFFKCCKYSKTTPAKVLNLNPGLRDISHSITGGALAAQGYWMPYKAAKAVVATFCYNIRHALTPVFGKDFLDLCLLPKDPNYAKFLIDPAIVRECTAESNRWRMEGDGRQTPTPEQHFAASTPKMHFACSPWGGKGQKQRRSKPADVESGYGTDTDQSDKYLISPQVSPRSHTWTSVNRSQSPAEPAFASFSPPRPWPSSVQAHFPKDQLRTKRTLSKVAYESGEDNEASSTVPSIEVDNSDSEVTDDHTKNDLDAAEIILQLSAADKGLHRTKRSRRGSKY</sequence>
<evidence type="ECO:0000313" key="4">
    <source>
        <dbReference type="Proteomes" id="UP000800200"/>
    </source>
</evidence>
<dbReference type="InterPro" id="IPR036887">
    <property type="entry name" value="HTH_APSES_sf"/>
</dbReference>
<name>A0A6A6DFL0_9PEZI</name>
<dbReference type="AlphaFoldDB" id="A0A6A6DFL0"/>
<feature type="region of interest" description="Disordered" evidence="1">
    <location>
        <begin position="247"/>
        <end position="316"/>
    </location>
</feature>
<gene>
    <name evidence="3" type="ORF">K469DRAFT_600116</name>
</gene>
<protein>
    <submittedName>
        <fullName evidence="3">DNA-binding domain of Mlu1-box binding protein MBP1</fullName>
    </submittedName>
</protein>
<dbReference type="Gene3D" id="3.10.260.10">
    <property type="entry name" value="Transcription regulator HTH, APSES-type DNA-binding domain"/>
    <property type="match status" value="1"/>
</dbReference>
<dbReference type="PANTHER" id="PTHR43828">
    <property type="entry name" value="ASPARAGINASE"/>
    <property type="match status" value="1"/>
</dbReference>
<dbReference type="SUPFAM" id="SSF54616">
    <property type="entry name" value="DNA-binding domain of Mlu1-box binding protein MBP1"/>
    <property type="match status" value="1"/>
</dbReference>
<reference evidence="3" key="1">
    <citation type="journal article" date="2020" name="Stud. Mycol.">
        <title>101 Dothideomycetes genomes: a test case for predicting lifestyles and emergence of pathogens.</title>
        <authorList>
            <person name="Haridas S."/>
            <person name="Albert R."/>
            <person name="Binder M."/>
            <person name="Bloem J."/>
            <person name="Labutti K."/>
            <person name="Salamov A."/>
            <person name="Andreopoulos B."/>
            <person name="Baker S."/>
            <person name="Barry K."/>
            <person name="Bills G."/>
            <person name="Bluhm B."/>
            <person name="Cannon C."/>
            <person name="Castanera R."/>
            <person name="Culley D."/>
            <person name="Daum C."/>
            <person name="Ezra D."/>
            <person name="Gonzalez J."/>
            <person name="Henrissat B."/>
            <person name="Kuo A."/>
            <person name="Liang C."/>
            <person name="Lipzen A."/>
            <person name="Lutzoni F."/>
            <person name="Magnuson J."/>
            <person name="Mondo S."/>
            <person name="Nolan M."/>
            <person name="Ohm R."/>
            <person name="Pangilinan J."/>
            <person name="Park H.-J."/>
            <person name="Ramirez L."/>
            <person name="Alfaro M."/>
            <person name="Sun H."/>
            <person name="Tritt A."/>
            <person name="Yoshinaga Y."/>
            <person name="Zwiers L.-H."/>
            <person name="Turgeon B."/>
            <person name="Goodwin S."/>
            <person name="Spatafora J."/>
            <person name="Crous P."/>
            <person name="Grigoriev I."/>
        </authorList>
    </citation>
    <scope>NUCLEOTIDE SEQUENCE</scope>
    <source>
        <strain evidence="3">CBS 207.26</strain>
    </source>
</reference>
<keyword evidence="3" id="KW-0238">DNA-binding</keyword>
<organism evidence="3 4">
    <name type="scientific">Zopfia rhizophila CBS 207.26</name>
    <dbReference type="NCBI Taxonomy" id="1314779"/>
    <lineage>
        <taxon>Eukaryota</taxon>
        <taxon>Fungi</taxon>
        <taxon>Dikarya</taxon>
        <taxon>Ascomycota</taxon>
        <taxon>Pezizomycotina</taxon>
        <taxon>Dothideomycetes</taxon>
        <taxon>Dothideomycetes incertae sedis</taxon>
        <taxon>Zopfiaceae</taxon>
        <taxon>Zopfia</taxon>
    </lineage>
</organism>
<feature type="domain" description="HTH APSES-type" evidence="2">
    <location>
        <begin position="76"/>
        <end position="194"/>
    </location>
</feature>
<evidence type="ECO:0000313" key="3">
    <source>
        <dbReference type="EMBL" id="KAF2178237.1"/>
    </source>
</evidence>
<feature type="compositionally biased region" description="Low complexity" evidence="1">
    <location>
        <begin position="297"/>
        <end position="309"/>
    </location>
</feature>
<dbReference type="GO" id="GO:0000981">
    <property type="term" value="F:DNA-binding transcription factor activity, RNA polymerase II-specific"/>
    <property type="evidence" value="ECO:0007669"/>
    <property type="project" value="UniProtKB-ARBA"/>
</dbReference>
<dbReference type="OrthoDB" id="5562739at2759"/>
<dbReference type="GO" id="GO:0003677">
    <property type="term" value="F:DNA binding"/>
    <property type="evidence" value="ECO:0007669"/>
    <property type="project" value="UniProtKB-KW"/>
</dbReference>
<dbReference type="InterPro" id="IPR003163">
    <property type="entry name" value="Tscrpt_reg_HTH_APSES-type"/>
</dbReference>
<dbReference type="EMBL" id="ML994676">
    <property type="protein sequence ID" value="KAF2178237.1"/>
    <property type="molecule type" value="Genomic_DNA"/>
</dbReference>
<dbReference type="InterPro" id="IPR051642">
    <property type="entry name" value="SWI6-like"/>
</dbReference>
<evidence type="ECO:0000256" key="1">
    <source>
        <dbReference type="SAM" id="MobiDB-lite"/>
    </source>
</evidence>